<dbReference type="RefSeq" id="WP_259661208.1">
    <property type="nucleotide sequence ID" value="NZ_JAHXRI010000007.1"/>
</dbReference>
<name>A0A953N9P2_9BURK</name>
<comment type="caution">
    <text evidence="2">The sequence shown here is derived from an EMBL/GenBank/DDBJ whole genome shotgun (WGS) entry which is preliminary data.</text>
</comment>
<protein>
    <submittedName>
        <fullName evidence="2">Glycosyltransferase family 1 protein</fullName>
    </submittedName>
</protein>
<dbReference type="Pfam" id="PF13692">
    <property type="entry name" value="Glyco_trans_1_4"/>
    <property type="match status" value="1"/>
</dbReference>
<accession>A0A953N9P2</accession>
<dbReference type="InterPro" id="IPR050194">
    <property type="entry name" value="Glycosyltransferase_grp1"/>
</dbReference>
<gene>
    <name evidence="2" type="ORF">KZZ10_09090</name>
</gene>
<proteinExistence type="predicted"/>
<dbReference type="SUPFAM" id="SSF53756">
    <property type="entry name" value="UDP-Glycosyltransferase/glycogen phosphorylase"/>
    <property type="match status" value="1"/>
</dbReference>
<dbReference type="PANTHER" id="PTHR45947:SF3">
    <property type="entry name" value="SULFOQUINOVOSYL TRANSFERASE SQD2"/>
    <property type="match status" value="1"/>
</dbReference>
<sequence>MKEPLSIEVERIVPDKPSLRMAVVTETYPPDVNGVAHTISIIVKGLRERGHEITLIRPRRQEEPIHSAMPDELLVRGAPIPMYKQLRMGLPALGSLRKLWTANRPDLVHIATQGPLGWSAARAAHKLGIPVSSDFRTNFHAYSQLYGLGWLKSTIVSYLRKFHNAARCTMVPTQRLKDELVIGGFERLIVVPRGVDTEKFSPDYRNNQLRETWGADPKTTVLLSVGRLAVEKNLSLVINTYTRLIHAGAKAKLVFVGDGPEANTLQRLCPDAIFAGTRRGQELAEHYASADLFVFPSLTETFGNVTLEAMASGLCVVAYDHAAAGQLIVSEKNGLLLTPNDEEGFIAATQAVTNNAIHRNEIRLQARQTAQNNSWNIILSRTEEIFRSLVTLNNSKQS</sequence>
<dbReference type="AlphaFoldDB" id="A0A953N9P2"/>
<dbReference type="PANTHER" id="PTHR45947">
    <property type="entry name" value="SULFOQUINOVOSYL TRANSFERASE SQD2"/>
    <property type="match status" value="1"/>
</dbReference>
<dbReference type="EMBL" id="JAHXRI010000007">
    <property type="protein sequence ID" value="MBZ1350799.1"/>
    <property type="molecule type" value="Genomic_DNA"/>
</dbReference>
<evidence type="ECO:0000313" key="2">
    <source>
        <dbReference type="EMBL" id="MBZ1350799.1"/>
    </source>
</evidence>
<reference evidence="2" key="1">
    <citation type="submission" date="2021-07" db="EMBL/GenBank/DDBJ databases">
        <title>New genus and species of the family Alcaligenaceae.</title>
        <authorList>
            <person name="Hahn M.W."/>
        </authorList>
    </citation>
    <scope>NUCLEOTIDE SEQUENCE</scope>
    <source>
        <strain evidence="2">LF4-65</strain>
    </source>
</reference>
<dbReference type="GO" id="GO:0016757">
    <property type="term" value="F:glycosyltransferase activity"/>
    <property type="evidence" value="ECO:0007669"/>
    <property type="project" value="TreeGrafter"/>
</dbReference>
<feature type="domain" description="Glycosyltransferase subfamily 4-like N-terminal" evidence="1">
    <location>
        <begin position="32"/>
        <end position="199"/>
    </location>
</feature>
<evidence type="ECO:0000259" key="1">
    <source>
        <dbReference type="Pfam" id="PF13439"/>
    </source>
</evidence>
<organism evidence="2 3">
    <name type="scientific">Zwartia hollandica</name>
    <dbReference type="NCBI Taxonomy" id="324606"/>
    <lineage>
        <taxon>Bacteria</taxon>
        <taxon>Pseudomonadati</taxon>
        <taxon>Pseudomonadota</taxon>
        <taxon>Betaproteobacteria</taxon>
        <taxon>Burkholderiales</taxon>
        <taxon>Alcaligenaceae</taxon>
        <taxon>Zwartia</taxon>
    </lineage>
</organism>
<dbReference type="Gene3D" id="3.40.50.2000">
    <property type="entry name" value="Glycogen Phosphorylase B"/>
    <property type="match status" value="2"/>
</dbReference>
<evidence type="ECO:0000313" key="3">
    <source>
        <dbReference type="Proteomes" id="UP000739565"/>
    </source>
</evidence>
<dbReference type="Pfam" id="PF13439">
    <property type="entry name" value="Glyco_transf_4"/>
    <property type="match status" value="1"/>
</dbReference>
<keyword evidence="3" id="KW-1185">Reference proteome</keyword>
<dbReference type="CDD" id="cd03814">
    <property type="entry name" value="GT4-like"/>
    <property type="match status" value="1"/>
</dbReference>
<dbReference type="Proteomes" id="UP000739565">
    <property type="component" value="Unassembled WGS sequence"/>
</dbReference>
<dbReference type="InterPro" id="IPR028098">
    <property type="entry name" value="Glyco_trans_4-like_N"/>
</dbReference>